<dbReference type="EMBL" id="JBHTJZ010000002">
    <property type="protein sequence ID" value="MFD0957887.1"/>
    <property type="molecule type" value="Genomic_DNA"/>
</dbReference>
<dbReference type="RefSeq" id="WP_377561496.1">
    <property type="nucleotide sequence ID" value="NZ_JBHTJZ010000002.1"/>
</dbReference>
<dbReference type="InterPro" id="IPR009057">
    <property type="entry name" value="Homeodomain-like_sf"/>
</dbReference>
<reference evidence="7" key="1">
    <citation type="journal article" date="2019" name="Int. J. Syst. Evol. Microbiol.">
        <title>The Global Catalogue of Microorganisms (GCM) 10K type strain sequencing project: providing services to taxonomists for standard genome sequencing and annotation.</title>
        <authorList>
            <consortium name="The Broad Institute Genomics Platform"/>
            <consortium name="The Broad Institute Genome Sequencing Center for Infectious Disease"/>
            <person name="Wu L."/>
            <person name="Ma J."/>
        </authorList>
    </citation>
    <scope>NUCLEOTIDE SEQUENCE [LARGE SCALE GENOMIC DNA]</scope>
    <source>
        <strain evidence="7">CCUG 59129</strain>
    </source>
</reference>
<dbReference type="InterPro" id="IPR001647">
    <property type="entry name" value="HTH_TetR"/>
</dbReference>
<evidence type="ECO:0000256" key="3">
    <source>
        <dbReference type="ARBA" id="ARBA00023163"/>
    </source>
</evidence>
<evidence type="ECO:0000313" key="6">
    <source>
        <dbReference type="EMBL" id="MFD0957887.1"/>
    </source>
</evidence>
<evidence type="ECO:0000256" key="4">
    <source>
        <dbReference type="PROSITE-ProRule" id="PRU00335"/>
    </source>
</evidence>
<keyword evidence="2 4" id="KW-0238">DNA-binding</keyword>
<organism evidence="6 7">
    <name type="scientific">Paenibacillus chungangensis</name>
    <dbReference type="NCBI Taxonomy" id="696535"/>
    <lineage>
        <taxon>Bacteria</taxon>
        <taxon>Bacillati</taxon>
        <taxon>Bacillota</taxon>
        <taxon>Bacilli</taxon>
        <taxon>Bacillales</taxon>
        <taxon>Paenibacillaceae</taxon>
        <taxon>Paenibacillus</taxon>
    </lineage>
</organism>
<keyword evidence="7" id="KW-1185">Reference proteome</keyword>
<accession>A0ABW3HK80</accession>
<evidence type="ECO:0000259" key="5">
    <source>
        <dbReference type="PROSITE" id="PS50977"/>
    </source>
</evidence>
<dbReference type="PROSITE" id="PS50977">
    <property type="entry name" value="HTH_TETR_2"/>
    <property type="match status" value="1"/>
</dbReference>
<dbReference type="PRINTS" id="PR00455">
    <property type="entry name" value="HTHTETR"/>
</dbReference>
<sequence length="206" mass="23436">MSKKQAQAEETKQQILAAAKELFARKGYTATSIEELATATGSSKSNIYYHFKSKEGLFLHLMDEHDCEWKAHWTQQKSRYGTLIEQLYGMTEAGIKAGFHHPLHKAAGEFLGETKGKNSYVTERIHKKTEEDRAYYREFFQQGIDNGEFKNMDPQAMALTLESLFRGLSEIALLMDYEEAQNLFRNSLTILLHGIASDVSSVAEEK</sequence>
<evidence type="ECO:0000256" key="2">
    <source>
        <dbReference type="ARBA" id="ARBA00023125"/>
    </source>
</evidence>
<dbReference type="Pfam" id="PF08360">
    <property type="entry name" value="TetR_C_5"/>
    <property type="match status" value="1"/>
</dbReference>
<dbReference type="Gene3D" id="1.10.10.60">
    <property type="entry name" value="Homeodomain-like"/>
    <property type="match status" value="1"/>
</dbReference>
<comment type="caution">
    <text evidence="6">The sequence shown here is derived from an EMBL/GenBank/DDBJ whole genome shotgun (WGS) entry which is preliminary data.</text>
</comment>
<protein>
    <submittedName>
        <fullName evidence="6">TetR/AcrR family transcriptional regulator</fullName>
    </submittedName>
</protein>
<name>A0ABW3HK80_9BACL</name>
<dbReference type="InterPro" id="IPR013571">
    <property type="entry name" value="Tscrpt_reg_QacR_C"/>
</dbReference>
<gene>
    <name evidence="6" type="ORF">ACFQ2I_00575</name>
</gene>
<evidence type="ECO:0000313" key="7">
    <source>
        <dbReference type="Proteomes" id="UP001596989"/>
    </source>
</evidence>
<feature type="domain" description="HTH tetR-type" evidence="5">
    <location>
        <begin position="9"/>
        <end position="69"/>
    </location>
</feature>
<keyword evidence="1" id="KW-0805">Transcription regulation</keyword>
<evidence type="ECO:0000256" key="1">
    <source>
        <dbReference type="ARBA" id="ARBA00023015"/>
    </source>
</evidence>
<dbReference type="PANTHER" id="PTHR47506">
    <property type="entry name" value="TRANSCRIPTIONAL REGULATORY PROTEIN"/>
    <property type="match status" value="1"/>
</dbReference>
<dbReference type="PANTHER" id="PTHR47506:SF6">
    <property type="entry name" value="HTH-TYPE TRANSCRIPTIONAL REPRESSOR NEMR"/>
    <property type="match status" value="1"/>
</dbReference>
<dbReference type="SUPFAM" id="SSF48498">
    <property type="entry name" value="Tetracyclin repressor-like, C-terminal domain"/>
    <property type="match status" value="1"/>
</dbReference>
<dbReference type="SUPFAM" id="SSF46689">
    <property type="entry name" value="Homeodomain-like"/>
    <property type="match status" value="1"/>
</dbReference>
<dbReference type="Gene3D" id="1.10.357.10">
    <property type="entry name" value="Tetracycline Repressor, domain 2"/>
    <property type="match status" value="1"/>
</dbReference>
<proteinExistence type="predicted"/>
<dbReference type="Pfam" id="PF00440">
    <property type="entry name" value="TetR_N"/>
    <property type="match status" value="1"/>
</dbReference>
<feature type="DNA-binding region" description="H-T-H motif" evidence="4">
    <location>
        <begin position="32"/>
        <end position="51"/>
    </location>
</feature>
<dbReference type="InterPro" id="IPR036271">
    <property type="entry name" value="Tet_transcr_reg_TetR-rel_C_sf"/>
</dbReference>
<keyword evidence="3" id="KW-0804">Transcription</keyword>
<dbReference type="Proteomes" id="UP001596989">
    <property type="component" value="Unassembled WGS sequence"/>
</dbReference>